<dbReference type="Proteomes" id="UP000257109">
    <property type="component" value="Unassembled WGS sequence"/>
</dbReference>
<reference evidence="1" key="1">
    <citation type="submission" date="2018-05" db="EMBL/GenBank/DDBJ databases">
        <title>Draft genome of Mucuna pruriens seed.</title>
        <authorList>
            <person name="Nnadi N.E."/>
            <person name="Vos R."/>
            <person name="Hasami M.H."/>
            <person name="Devisetty U.K."/>
            <person name="Aguiy J.C."/>
        </authorList>
    </citation>
    <scope>NUCLEOTIDE SEQUENCE [LARGE SCALE GENOMIC DNA]</scope>
    <source>
        <strain evidence="1">JCA_2017</strain>
    </source>
</reference>
<organism evidence="1 2">
    <name type="scientific">Mucuna pruriens</name>
    <name type="common">Velvet bean</name>
    <name type="synonym">Dolichos pruriens</name>
    <dbReference type="NCBI Taxonomy" id="157652"/>
    <lineage>
        <taxon>Eukaryota</taxon>
        <taxon>Viridiplantae</taxon>
        <taxon>Streptophyta</taxon>
        <taxon>Embryophyta</taxon>
        <taxon>Tracheophyta</taxon>
        <taxon>Spermatophyta</taxon>
        <taxon>Magnoliopsida</taxon>
        <taxon>eudicotyledons</taxon>
        <taxon>Gunneridae</taxon>
        <taxon>Pentapetalae</taxon>
        <taxon>rosids</taxon>
        <taxon>fabids</taxon>
        <taxon>Fabales</taxon>
        <taxon>Fabaceae</taxon>
        <taxon>Papilionoideae</taxon>
        <taxon>50 kb inversion clade</taxon>
        <taxon>NPAAA clade</taxon>
        <taxon>indigoferoid/millettioid clade</taxon>
        <taxon>Phaseoleae</taxon>
        <taxon>Mucuna</taxon>
    </lineage>
</organism>
<accession>A0A371EDP7</accession>
<dbReference type="EMBL" id="QJKJ01014521">
    <property type="protein sequence ID" value="RDX64156.1"/>
    <property type="molecule type" value="Genomic_DNA"/>
</dbReference>
<comment type="caution">
    <text evidence="1">The sequence shown here is derived from an EMBL/GenBank/DDBJ whole genome shotgun (WGS) entry which is preliminary data.</text>
</comment>
<evidence type="ECO:0000313" key="2">
    <source>
        <dbReference type="Proteomes" id="UP000257109"/>
    </source>
</evidence>
<proteinExistence type="predicted"/>
<keyword evidence="2" id="KW-1185">Reference proteome</keyword>
<sequence>MSIDELQSSLVVHKKSLKKPIELVSKRSTLKVVKEKEHIGVEDYLNWKLHLSIVQIVSLAHNIAGMLVTYRLQVSKYMLGKRTEIMRAAV</sequence>
<evidence type="ECO:0000313" key="1">
    <source>
        <dbReference type="EMBL" id="RDX64156.1"/>
    </source>
</evidence>
<protein>
    <submittedName>
        <fullName evidence="1">Uncharacterized protein</fullName>
    </submittedName>
</protein>
<dbReference type="AlphaFoldDB" id="A0A371EDP7"/>
<name>A0A371EDP7_MUCPR</name>
<gene>
    <name evidence="1" type="ORF">CR513_57320</name>
</gene>
<feature type="non-terminal residue" evidence="1">
    <location>
        <position position="1"/>
    </location>
</feature>